<name>A0A9Q1FQS2_SYNKA</name>
<protein>
    <submittedName>
        <fullName evidence="2">Uncharacterized protein</fullName>
    </submittedName>
</protein>
<keyword evidence="3" id="KW-1185">Reference proteome</keyword>
<evidence type="ECO:0000313" key="2">
    <source>
        <dbReference type="EMBL" id="KAJ8364171.1"/>
    </source>
</evidence>
<gene>
    <name evidence="2" type="ORF">SKAU_G00130020</name>
</gene>
<comment type="caution">
    <text evidence="2">The sequence shown here is derived from an EMBL/GenBank/DDBJ whole genome shotgun (WGS) entry which is preliminary data.</text>
</comment>
<dbReference type="Proteomes" id="UP001152622">
    <property type="component" value="Chromosome 4"/>
</dbReference>
<dbReference type="EMBL" id="JAINUF010000004">
    <property type="protein sequence ID" value="KAJ8364171.1"/>
    <property type="molecule type" value="Genomic_DNA"/>
</dbReference>
<dbReference type="AlphaFoldDB" id="A0A9Q1FQS2"/>
<evidence type="ECO:0000313" key="3">
    <source>
        <dbReference type="Proteomes" id="UP001152622"/>
    </source>
</evidence>
<organism evidence="2 3">
    <name type="scientific">Synaphobranchus kaupii</name>
    <name type="common">Kaup's arrowtooth eel</name>
    <dbReference type="NCBI Taxonomy" id="118154"/>
    <lineage>
        <taxon>Eukaryota</taxon>
        <taxon>Metazoa</taxon>
        <taxon>Chordata</taxon>
        <taxon>Craniata</taxon>
        <taxon>Vertebrata</taxon>
        <taxon>Euteleostomi</taxon>
        <taxon>Actinopterygii</taxon>
        <taxon>Neopterygii</taxon>
        <taxon>Teleostei</taxon>
        <taxon>Anguilliformes</taxon>
        <taxon>Synaphobranchidae</taxon>
        <taxon>Synaphobranchus</taxon>
    </lineage>
</organism>
<evidence type="ECO:0000256" key="1">
    <source>
        <dbReference type="SAM" id="MobiDB-lite"/>
    </source>
</evidence>
<proteinExistence type="predicted"/>
<feature type="region of interest" description="Disordered" evidence="1">
    <location>
        <begin position="205"/>
        <end position="254"/>
    </location>
</feature>
<feature type="compositionally biased region" description="Polar residues" evidence="1">
    <location>
        <begin position="229"/>
        <end position="252"/>
    </location>
</feature>
<accession>A0A9Q1FQS2</accession>
<reference evidence="2" key="1">
    <citation type="journal article" date="2023" name="Science">
        <title>Genome structures resolve the early diversification of teleost fishes.</title>
        <authorList>
            <person name="Parey E."/>
            <person name="Louis A."/>
            <person name="Montfort J."/>
            <person name="Bouchez O."/>
            <person name="Roques C."/>
            <person name="Iampietro C."/>
            <person name="Lluch J."/>
            <person name="Castinel A."/>
            <person name="Donnadieu C."/>
            <person name="Desvignes T."/>
            <person name="Floi Bucao C."/>
            <person name="Jouanno E."/>
            <person name="Wen M."/>
            <person name="Mejri S."/>
            <person name="Dirks R."/>
            <person name="Jansen H."/>
            <person name="Henkel C."/>
            <person name="Chen W.J."/>
            <person name="Zahm M."/>
            <person name="Cabau C."/>
            <person name="Klopp C."/>
            <person name="Thompson A.W."/>
            <person name="Robinson-Rechavi M."/>
            <person name="Braasch I."/>
            <person name="Lecointre G."/>
            <person name="Bobe J."/>
            <person name="Postlethwait J.H."/>
            <person name="Berthelot C."/>
            <person name="Roest Crollius H."/>
            <person name="Guiguen Y."/>
        </authorList>
    </citation>
    <scope>NUCLEOTIDE SEQUENCE</scope>
    <source>
        <strain evidence="2">WJC10195</strain>
    </source>
</reference>
<sequence length="319" mass="33598">MSGGREMLAFCSAWDDKLCPGCLAQELALQSPRDVISAVALGQWIASGTLWVIFRFFISFLWSSGRRPWGPLGNVRVHVLLESGLHKRSGAQLCAPSLMPQAQDDTALRAREGPGTRRQACRARCDFCLEACQSLPDKVSYPVAHNGAITTAVPSECSAAASALALGSQLSPCLTSSSGGLSWRAAVWRRGWSVRTAAERAALADQAGGMQADRPQSPTLILFPPRSRQAGSRVTSPTITRGDSSSPLGATTSSAVETVERVREARTEASLAVSAGEDGRVGGLHRGWGVEAAVAVPAVEGRTGAAAWQWLLLSVSASC</sequence>